<feature type="transmembrane region" description="Helical" evidence="7">
    <location>
        <begin position="355"/>
        <end position="372"/>
    </location>
</feature>
<dbReference type="InterPro" id="IPR020846">
    <property type="entry name" value="MFS_dom"/>
</dbReference>
<dbReference type="AlphaFoldDB" id="A0A815KPZ0"/>
<feature type="transmembrane region" description="Helical" evidence="7">
    <location>
        <begin position="125"/>
        <end position="152"/>
    </location>
</feature>
<organism evidence="9 11">
    <name type="scientific">Didymodactylos carnosus</name>
    <dbReference type="NCBI Taxonomy" id="1234261"/>
    <lineage>
        <taxon>Eukaryota</taxon>
        <taxon>Metazoa</taxon>
        <taxon>Spiralia</taxon>
        <taxon>Gnathifera</taxon>
        <taxon>Rotifera</taxon>
        <taxon>Eurotatoria</taxon>
        <taxon>Bdelloidea</taxon>
        <taxon>Philodinida</taxon>
        <taxon>Philodinidae</taxon>
        <taxon>Didymodactylos</taxon>
    </lineage>
</organism>
<feature type="transmembrane region" description="Helical" evidence="7">
    <location>
        <begin position="215"/>
        <end position="234"/>
    </location>
</feature>
<dbReference type="GO" id="GO:0005886">
    <property type="term" value="C:plasma membrane"/>
    <property type="evidence" value="ECO:0007669"/>
    <property type="project" value="TreeGrafter"/>
</dbReference>
<evidence type="ECO:0000256" key="2">
    <source>
        <dbReference type="ARBA" id="ARBA00022448"/>
    </source>
</evidence>
<dbReference type="Proteomes" id="UP000663829">
    <property type="component" value="Unassembled WGS sequence"/>
</dbReference>
<keyword evidence="11" id="KW-1185">Reference proteome</keyword>
<dbReference type="GO" id="GO:0022857">
    <property type="term" value="F:transmembrane transporter activity"/>
    <property type="evidence" value="ECO:0007669"/>
    <property type="project" value="InterPro"/>
</dbReference>
<dbReference type="PANTHER" id="PTHR23502:SF132">
    <property type="entry name" value="POLYAMINE TRANSPORTER 2-RELATED"/>
    <property type="match status" value="1"/>
</dbReference>
<evidence type="ECO:0000256" key="3">
    <source>
        <dbReference type="ARBA" id="ARBA00022692"/>
    </source>
</evidence>
<keyword evidence="5 7" id="KW-0472">Membrane</keyword>
<feature type="transmembrane region" description="Helical" evidence="7">
    <location>
        <begin position="420"/>
        <end position="441"/>
    </location>
</feature>
<feature type="transmembrane region" description="Helical" evidence="7">
    <location>
        <begin position="280"/>
        <end position="300"/>
    </location>
</feature>
<comment type="caution">
    <text evidence="9">The sequence shown here is derived from an EMBL/GenBank/DDBJ whole genome shotgun (WGS) entry which is preliminary data.</text>
</comment>
<comment type="subcellular location">
    <subcellularLocation>
        <location evidence="1">Membrane</location>
        <topology evidence="1">Multi-pass membrane protein</topology>
    </subcellularLocation>
</comment>
<keyword evidence="3 7" id="KW-0812">Transmembrane</keyword>
<dbReference type="PANTHER" id="PTHR23502">
    <property type="entry name" value="MAJOR FACILITATOR SUPERFAMILY"/>
    <property type="match status" value="1"/>
</dbReference>
<dbReference type="Proteomes" id="UP000681722">
    <property type="component" value="Unassembled WGS sequence"/>
</dbReference>
<evidence type="ECO:0000256" key="1">
    <source>
        <dbReference type="ARBA" id="ARBA00004141"/>
    </source>
</evidence>
<name>A0A815KPZ0_9BILA</name>
<keyword evidence="4 7" id="KW-1133">Transmembrane helix</keyword>
<evidence type="ECO:0000256" key="5">
    <source>
        <dbReference type="ARBA" id="ARBA00023136"/>
    </source>
</evidence>
<evidence type="ECO:0000259" key="8">
    <source>
        <dbReference type="PROSITE" id="PS50850"/>
    </source>
</evidence>
<proteinExistence type="predicted"/>
<gene>
    <name evidence="9" type="ORF">GPM918_LOCUS32933</name>
    <name evidence="10" type="ORF">SRO942_LOCUS33605</name>
</gene>
<feature type="transmembrane region" description="Helical" evidence="7">
    <location>
        <begin position="183"/>
        <end position="203"/>
    </location>
</feature>
<dbReference type="EMBL" id="CAJOBC010082557">
    <property type="protein sequence ID" value="CAF4288205.1"/>
    <property type="molecule type" value="Genomic_DNA"/>
</dbReference>
<reference evidence="9" key="1">
    <citation type="submission" date="2021-02" db="EMBL/GenBank/DDBJ databases">
        <authorList>
            <person name="Nowell W R."/>
        </authorList>
    </citation>
    <scope>NUCLEOTIDE SEQUENCE</scope>
</reference>
<sequence length="481" mass="52591">MCEQQLSTEESLLYYDTEHSVSIKEHPSSSSRKNEQQTISENNTNKSIYDIYSPRKRNIILFAVCTLGLLSPLCDTIYLPALPVVEKDLHTSYALVLQSVAIYLFFCGIFSLVWGSFSDYYGRKICLIVSSILFITTSIICIFTPNIIYLIIFRALQGASITATDAVGLGVIADVFAPTQRGFATGMFLIPFNIGPILGPVLGGSLSDSFGWRSTFVFLALYAFLTTIMILILLPETHQYFVLQRHQQALGSITIEVDLIHKPVFAAPWKPLSVLTDLSIAPYILLMTIAFTTFFMSLIALPDQLSSKPYNLNEAIIGFCYIPSGIGLLIGSALGGSLADRAGRYYSGKIPESRLIPASFGAFFVPVGLLFYGCSLHFKLNLTLVIIATFIVAFGHSVYEPAGFSYLTNKKQDEAGAISAVVIFLPFIFSGLGTVVAAPIIKAVGIGLLFSILAGLSIISIIIANTVVFVKVQQKKHSEKR</sequence>
<feature type="transmembrane region" description="Helical" evidence="7">
    <location>
        <begin position="158"/>
        <end position="176"/>
    </location>
</feature>
<evidence type="ECO:0000313" key="11">
    <source>
        <dbReference type="Proteomes" id="UP000663829"/>
    </source>
</evidence>
<evidence type="ECO:0000313" key="9">
    <source>
        <dbReference type="EMBL" id="CAF1393955.1"/>
    </source>
</evidence>
<evidence type="ECO:0000256" key="7">
    <source>
        <dbReference type="SAM" id="Phobius"/>
    </source>
</evidence>
<dbReference type="SUPFAM" id="SSF103473">
    <property type="entry name" value="MFS general substrate transporter"/>
    <property type="match status" value="1"/>
</dbReference>
<evidence type="ECO:0000256" key="6">
    <source>
        <dbReference type="SAM" id="MobiDB-lite"/>
    </source>
</evidence>
<accession>A0A815KPZ0</accession>
<feature type="compositionally biased region" description="Basic and acidic residues" evidence="6">
    <location>
        <begin position="20"/>
        <end position="35"/>
    </location>
</feature>
<dbReference type="Pfam" id="PF07690">
    <property type="entry name" value="MFS_1"/>
    <property type="match status" value="1"/>
</dbReference>
<feature type="transmembrane region" description="Helical" evidence="7">
    <location>
        <begin position="59"/>
        <end position="81"/>
    </location>
</feature>
<dbReference type="PROSITE" id="PS50850">
    <property type="entry name" value="MFS"/>
    <property type="match status" value="1"/>
</dbReference>
<feature type="region of interest" description="Disordered" evidence="6">
    <location>
        <begin position="20"/>
        <end position="39"/>
    </location>
</feature>
<dbReference type="InterPro" id="IPR011701">
    <property type="entry name" value="MFS"/>
</dbReference>
<protein>
    <recommendedName>
        <fullName evidence="8">Major facilitator superfamily (MFS) profile domain-containing protein</fullName>
    </recommendedName>
</protein>
<dbReference type="OrthoDB" id="440553at2759"/>
<evidence type="ECO:0000313" key="10">
    <source>
        <dbReference type="EMBL" id="CAF4288205.1"/>
    </source>
</evidence>
<feature type="transmembrane region" description="Helical" evidence="7">
    <location>
        <begin position="378"/>
        <end position="399"/>
    </location>
</feature>
<feature type="domain" description="Major facilitator superfamily (MFS) profile" evidence="8">
    <location>
        <begin position="60"/>
        <end position="472"/>
    </location>
</feature>
<dbReference type="InterPro" id="IPR036259">
    <property type="entry name" value="MFS_trans_sf"/>
</dbReference>
<feature type="transmembrane region" description="Helical" evidence="7">
    <location>
        <begin position="447"/>
        <end position="472"/>
    </location>
</feature>
<feature type="transmembrane region" description="Helical" evidence="7">
    <location>
        <begin position="93"/>
        <end position="113"/>
    </location>
</feature>
<evidence type="ECO:0000256" key="4">
    <source>
        <dbReference type="ARBA" id="ARBA00022989"/>
    </source>
</evidence>
<feature type="transmembrane region" description="Helical" evidence="7">
    <location>
        <begin position="315"/>
        <end position="334"/>
    </location>
</feature>
<keyword evidence="2" id="KW-0813">Transport</keyword>
<dbReference type="EMBL" id="CAJNOQ010017147">
    <property type="protein sequence ID" value="CAF1393955.1"/>
    <property type="molecule type" value="Genomic_DNA"/>
</dbReference>
<dbReference type="Gene3D" id="1.20.1720.10">
    <property type="entry name" value="Multidrug resistance protein D"/>
    <property type="match status" value="1"/>
</dbReference>